<dbReference type="OrthoDB" id="527242at2759"/>
<dbReference type="GO" id="GO:0000139">
    <property type="term" value="C:Golgi membrane"/>
    <property type="evidence" value="ECO:0007669"/>
    <property type="project" value="UniProtKB-SubCell"/>
</dbReference>
<evidence type="ECO:0000313" key="7">
    <source>
        <dbReference type="Proteomes" id="UP000613740"/>
    </source>
</evidence>
<keyword evidence="7" id="KW-1185">Reference proteome</keyword>
<reference evidence="6" key="1">
    <citation type="journal article" date="2020" name="bioRxiv">
        <title>Comparative genomics of Chlamydomonas.</title>
        <authorList>
            <person name="Craig R.J."/>
            <person name="Hasan A.R."/>
            <person name="Ness R.W."/>
            <person name="Keightley P.D."/>
        </authorList>
    </citation>
    <scope>NUCLEOTIDE SEQUENCE</scope>
    <source>
        <strain evidence="6">CCAP 11/173</strain>
    </source>
</reference>
<feature type="region of interest" description="Disordered" evidence="4">
    <location>
        <begin position="481"/>
        <end position="608"/>
    </location>
</feature>
<evidence type="ECO:0000313" key="6">
    <source>
        <dbReference type="EMBL" id="KAG2438925.1"/>
    </source>
</evidence>
<evidence type="ECO:0000256" key="1">
    <source>
        <dbReference type="ARBA" id="ARBA00004323"/>
    </source>
</evidence>
<name>A0A835W4D3_9CHLO</name>
<comment type="subcellular location">
    <subcellularLocation>
        <location evidence="1">Golgi apparatus membrane</location>
        <topology evidence="1">Single-pass type II membrane protein</topology>
    </subcellularLocation>
</comment>
<dbReference type="Pfam" id="PF03016">
    <property type="entry name" value="Exostosin_GT47"/>
    <property type="match status" value="1"/>
</dbReference>
<dbReference type="AlphaFoldDB" id="A0A835W4D3"/>
<dbReference type="Proteomes" id="UP000613740">
    <property type="component" value="Unassembled WGS sequence"/>
</dbReference>
<dbReference type="InterPro" id="IPR040911">
    <property type="entry name" value="Exostosin_GT47"/>
</dbReference>
<dbReference type="GO" id="GO:0016757">
    <property type="term" value="F:glycosyltransferase activity"/>
    <property type="evidence" value="ECO:0007669"/>
    <property type="project" value="InterPro"/>
</dbReference>
<sequence>MCRCDCPRNRTGPACQQLLSRQALAERCVQLGTANVDKCDSEANTCVNNCNGHSRGACVAGFCHCKPGFFGNDCALSMRDGPGGAAPAVLSDRGYAPRAAGPRVYIYDLPPELTTWRSDINLDRWTIRHFLEMLTASGARVADGGTADWFFIPVRLRSSSDAYVLQRAIHYLRQAHPWFNATGGKRHFVMAVGDMGRLESERGPLSANVTFVTHWGLSASKAERLGSSPWRASHRNATDIVLPVYISLRKLEKYGITRSRHHPKFAEMAPPDIRERNGPLFWFAGRICQDKSKPRTDGVWPNCPGGMGYSAMTRQAVHFHHWDRPGYMVAPGDRNYSRHLLTSKFCFGAMGGGHGQRQFQAALAGCVPVVIGDGVLEAWEPYLDWNQFGVRVAEADIPRLHEILAAIGPEEYARKVRSLRCAAQHMAFSGVTGAYMGESGRFDAFETLLAVLAARARHPDTPPERLRQVDRQLDAFMDCRSGAEEGGEEGGNGIGIGAAGREGARGTAAGRWREMKRPAGARPATGGEQARASLQQAVQQRRAPAGTSNPDPAATRRSSHRALLGAATREASSEHGPLGQARHTSSPQGKRARQHGGKLVKHHQRSPRAAAPEVGSIAGLQNASGVALRPPGRVCSVSSFDVDDPAAFPCCSLIKGIYSPPPGGLICAAVGDVSSCPRSWP</sequence>
<feature type="domain" description="Exostosin GT47" evidence="5">
    <location>
        <begin position="101"/>
        <end position="406"/>
    </location>
</feature>
<organism evidence="6 7">
    <name type="scientific">Chlamydomonas schloesseri</name>
    <dbReference type="NCBI Taxonomy" id="2026947"/>
    <lineage>
        <taxon>Eukaryota</taxon>
        <taxon>Viridiplantae</taxon>
        <taxon>Chlorophyta</taxon>
        <taxon>core chlorophytes</taxon>
        <taxon>Chlorophyceae</taxon>
        <taxon>CS clade</taxon>
        <taxon>Chlamydomonadales</taxon>
        <taxon>Chlamydomonadaceae</taxon>
        <taxon>Chlamydomonas</taxon>
    </lineage>
</organism>
<keyword evidence="3" id="KW-0333">Golgi apparatus</keyword>
<evidence type="ECO:0000256" key="4">
    <source>
        <dbReference type="SAM" id="MobiDB-lite"/>
    </source>
</evidence>
<proteinExistence type="inferred from homology"/>
<dbReference type="Gene3D" id="2.10.25.10">
    <property type="entry name" value="Laminin"/>
    <property type="match status" value="1"/>
</dbReference>
<evidence type="ECO:0000256" key="2">
    <source>
        <dbReference type="ARBA" id="ARBA00010271"/>
    </source>
</evidence>
<dbReference type="EMBL" id="JAEHOD010000042">
    <property type="protein sequence ID" value="KAG2438925.1"/>
    <property type="molecule type" value="Genomic_DNA"/>
</dbReference>
<feature type="compositionally biased region" description="Low complexity" evidence="4">
    <location>
        <begin position="501"/>
        <end position="510"/>
    </location>
</feature>
<accession>A0A835W4D3</accession>
<dbReference type="PANTHER" id="PTHR11062">
    <property type="entry name" value="EXOSTOSIN HEPARAN SULFATE GLYCOSYLTRANSFERASE -RELATED"/>
    <property type="match status" value="1"/>
</dbReference>
<evidence type="ECO:0000259" key="5">
    <source>
        <dbReference type="Pfam" id="PF03016"/>
    </source>
</evidence>
<comment type="similarity">
    <text evidence="2">Belongs to the glycosyltransferase 47 family.</text>
</comment>
<gene>
    <name evidence="6" type="ORF">HYH02_010719</name>
</gene>
<feature type="compositionally biased region" description="Basic residues" evidence="4">
    <location>
        <begin position="590"/>
        <end position="606"/>
    </location>
</feature>
<feature type="compositionally biased region" description="Gly residues" evidence="4">
    <location>
        <begin position="489"/>
        <end position="500"/>
    </location>
</feature>
<comment type="caution">
    <text evidence="6">The sequence shown here is derived from an EMBL/GenBank/DDBJ whole genome shotgun (WGS) entry which is preliminary data.</text>
</comment>
<dbReference type="InterPro" id="IPR004263">
    <property type="entry name" value="Exostosin"/>
</dbReference>
<protein>
    <recommendedName>
        <fullName evidence="5">Exostosin GT47 domain-containing protein</fullName>
    </recommendedName>
</protein>
<evidence type="ECO:0000256" key="3">
    <source>
        <dbReference type="ARBA" id="ARBA00023034"/>
    </source>
</evidence>
<dbReference type="PANTHER" id="PTHR11062:SF376">
    <property type="entry name" value="EXOSTOSIN FAMILY PROTEIN"/>
    <property type="match status" value="1"/>
</dbReference>